<feature type="non-terminal residue" evidence="1">
    <location>
        <position position="150"/>
    </location>
</feature>
<dbReference type="EMBL" id="CAJVQC010092502">
    <property type="protein sequence ID" value="CAG8826637.1"/>
    <property type="molecule type" value="Genomic_DNA"/>
</dbReference>
<reference evidence="1" key="1">
    <citation type="submission" date="2021-06" db="EMBL/GenBank/DDBJ databases">
        <authorList>
            <person name="Kallberg Y."/>
            <person name="Tangrot J."/>
            <person name="Rosling A."/>
        </authorList>
    </citation>
    <scope>NUCLEOTIDE SEQUENCE</scope>
    <source>
        <strain evidence="1">MA461A</strain>
    </source>
</reference>
<evidence type="ECO:0000313" key="1">
    <source>
        <dbReference type="EMBL" id="CAG8826637.1"/>
    </source>
</evidence>
<organism evidence="1 2">
    <name type="scientific">Racocetra persica</name>
    <dbReference type="NCBI Taxonomy" id="160502"/>
    <lineage>
        <taxon>Eukaryota</taxon>
        <taxon>Fungi</taxon>
        <taxon>Fungi incertae sedis</taxon>
        <taxon>Mucoromycota</taxon>
        <taxon>Glomeromycotina</taxon>
        <taxon>Glomeromycetes</taxon>
        <taxon>Diversisporales</taxon>
        <taxon>Gigasporaceae</taxon>
        <taxon>Racocetra</taxon>
    </lineage>
</organism>
<keyword evidence="2" id="KW-1185">Reference proteome</keyword>
<accession>A0ACA9S4D0</accession>
<evidence type="ECO:0000313" key="2">
    <source>
        <dbReference type="Proteomes" id="UP000789920"/>
    </source>
</evidence>
<sequence length="150" mass="16804">KKKKKVGVVKKKPIENVNSSNSLLNGSALNIKDQICNPKSDGNCGFRALAIAIRGNEENWNLVKLAMNGQLNKRIEVYKDWLGYDIDLLKWILESRASPCTSSLWFLSPDCAQLAADTFSIPIAIFDEKDEQCAIFFPLKSAPIHRKNPI</sequence>
<name>A0ACA9S4D0_9GLOM</name>
<gene>
    <name evidence="1" type="ORF">RPERSI_LOCUS26778</name>
</gene>
<comment type="caution">
    <text evidence="1">The sequence shown here is derived from an EMBL/GenBank/DDBJ whole genome shotgun (WGS) entry which is preliminary data.</text>
</comment>
<dbReference type="Proteomes" id="UP000789920">
    <property type="component" value="Unassembled WGS sequence"/>
</dbReference>
<feature type="non-terminal residue" evidence="1">
    <location>
        <position position="1"/>
    </location>
</feature>
<protein>
    <submittedName>
        <fullName evidence="1">28371_t:CDS:1</fullName>
    </submittedName>
</protein>
<proteinExistence type="predicted"/>